<dbReference type="PANTHER" id="PTHR33689">
    <property type="entry name" value="FAS-BINDING FACTOR 1"/>
    <property type="match status" value="1"/>
</dbReference>
<gene>
    <name evidence="4" type="ORF">LSH36_317g02004</name>
</gene>
<feature type="region of interest" description="Disordered" evidence="2">
    <location>
        <begin position="454"/>
        <end position="504"/>
    </location>
</feature>
<feature type="region of interest" description="Disordered" evidence="2">
    <location>
        <begin position="35"/>
        <end position="425"/>
    </location>
</feature>
<sequence length="999" mass="113194">MSRKKSKDPPIKPAIKCVHHFSIKDDDFYSSLAASAAENEVSDVSEADPAEIAKSLEKTPLNKPKTVTDNKESEGISSGKPPPKKSILDDLDDPLEGLLSDEEDEKPKPKRSLKKALSDKQDSIEYDSDKSQGSRRLEVDRPPTRSGKKPEADCKNGDDDHRPGGAKSILDELLGGSTASKHLEKPGSGERRENLFERKLASAGGRLSTKENSKETEDDFVFGTYTPSAATGSRPSSRRSVRFEESDDLFGDKPTSRGSSAGKRRAASSHLEMMIANDDRDWLELASNAPPGHSDKASKEKRPSSEGAIADKPSAELNGSAVSEPVDWLGLARLGSPDITPRTPEDGKGIKHEVAEKSMDEPLSTKPISPKDKDEEELPFPRASRLKTPPGDVTRNEIKESASSKADDWLTGSEQKTSLGDDYLGLGDDINPDDIFRVTLPQGHKDGNELFTTPQQHMSASLPWSAERPRIRRQHSDDKPRSSSAERISRPQGTTTMVEHPVTPMDPGSAFLTQKDEDDGNLFTSPNLFDDTPILNKSIHRLEMEKTHLQLILETMKGQHLEEVKVIEESYKKRMDMLEDMWQKRENRLREENDLLSSESLHRLKKLEEEKAEMMTNQLRQLELWEQDKYSEIRKLKDIHSKTLDELRAEYQKALETVRKCKDQELEAAINAGDHARHLQAVISRVEDHASNLDDLQQKVSGQHVAHLDQRETSLRNKDQQLKVMQERLERQQHENEQEHAKLQGLEKWRVRQEEGKLQSGQKALEKERELLLEQVEREKLEVGRSKTQLIEEQKTVLSRLAEERQALAEERAQFSIKQRFRVDEELNDSVKVKRKAAQVRDEGQAALVAAQKKERELNGKDESLNKQLKILRERERQIAEERLSLAKEKHEFEKQQGAMLCVNCRTPVRDANIDMQGGYPYRMTQTAQNLFASLTPDIQNQVQNDMTTSISATIEMDKLVRLWRRTAQKDKDFLTEEKMYLRALKSSPYHEDQNDSGS</sequence>
<reference evidence="4" key="1">
    <citation type="journal article" date="2023" name="Mol. Biol. Evol.">
        <title>Third-Generation Sequencing Reveals the Adaptive Role of the Epigenome in Three Deep-Sea Polychaetes.</title>
        <authorList>
            <person name="Perez M."/>
            <person name="Aroh O."/>
            <person name="Sun Y."/>
            <person name="Lan Y."/>
            <person name="Juniper S.K."/>
            <person name="Young C.R."/>
            <person name="Angers B."/>
            <person name="Qian P.Y."/>
        </authorList>
    </citation>
    <scope>NUCLEOTIDE SEQUENCE</scope>
    <source>
        <strain evidence="4">P08H-3</strain>
    </source>
</reference>
<dbReference type="PANTHER" id="PTHR33689:SF1">
    <property type="entry name" value="FAS-BINDING FACTOR 1"/>
    <property type="match status" value="1"/>
</dbReference>
<feature type="compositionally biased region" description="Polar residues" evidence="2">
    <location>
        <begin position="482"/>
        <end position="497"/>
    </location>
</feature>
<feature type="compositionally biased region" description="Polar residues" evidence="2">
    <location>
        <begin position="225"/>
        <end position="235"/>
    </location>
</feature>
<feature type="domain" description="Fas-binding factor 1 C-terminal" evidence="3">
    <location>
        <begin position="542"/>
        <end position="833"/>
    </location>
</feature>
<dbReference type="InterPro" id="IPR049390">
    <property type="entry name" value="FBF1_C"/>
</dbReference>
<comment type="caution">
    <text evidence="4">The sequence shown here is derived from an EMBL/GenBank/DDBJ whole genome shotgun (WGS) entry which is preliminary data.</text>
</comment>
<keyword evidence="5" id="KW-1185">Reference proteome</keyword>
<feature type="coiled-coil region" evidence="1">
    <location>
        <begin position="637"/>
        <end position="818"/>
    </location>
</feature>
<feature type="compositionally biased region" description="Basic and acidic residues" evidence="2">
    <location>
        <begin position="343"/>
        <end position="360"/>
    </location>
</feature>
<dbReference type="InterPro" id="IPR033561">
    <property type="entry name" value="FBF1"/>
</dbReference>
<feature type="compositionally biased region" description="Basic and acidic residues" evidence="2">
    <location>
        <begin position="293"/>
        <end position="304"/>
    </location>
</feature>
<evidence type="ECO:0000313" key="4">
    <source>
        <dbReference type="EMBL" id="KAK2152809.1"/>
    </source>
</evidence>
<dbReference type="GO" id="GO:0097539">
    <property type="term" value="C:ciliary transition fiber"/>
    <property type="evidence" value="ECO:0007669"/>
    <property type="project" value="InterPro"/>
</dbReference>
<feature type="compositionally biased region" description="Acidic residues" evidence="2">
    <location>
        <begin position="89"/>
        <end position="104"/>
    </location>
</feature>
<dbReference type="GO" id="GO:0005814">
    <property type="term" value="C:centriole"/>
    <property type="evidence" value="ECO:0007669"/>
    <property type="project" value="TreeGrafter"/>
</dbReference>
<feature type="compositionally biased region" description="Basic and acidic residues" evidence="2">
    <location>
        <begin position="181"/>
        <end position="200"/>
    </location>
</feature>
<accession>A0AAD9JGP2</accession>
<dbReference type="AlphaFoldDB" id="A0AAD9JGP2"/>
<dbReference type="GO" id="GO:0036064">
    <property type="term" value="C:ciliary basal body"/>
    <property type="evidence" value="ECO:0007669"/>
    <property type="project" value="TreeGrafter"/>
</dbReference>
<evidence type="ECO:0000259" key="3">
    <source>
        <dbReference type="Pfam" id="PF21007"/>
    </source>
</evidence>
<dbReference type="GO" id="GO:0060271">
    <property type="term" value="P:cilium assembly"/>
    <property type="evidence" value="ECO:0007669"/>
    <property type="project" value="InterPro"/>
</dbReference>
<feature type="compositionally biased region" description="Basic and acidic residues" evidence="2">
    <location>
        <begin position="394"/>
        <end position="408"/>
    </location>
</feature>
<dbReference type="Pfam" id="PF21007">
    <property type="entry name" value="FBF1"/>
    <property type="match status" value="1"/>
</dbReference>
<feature type="compositionally biased region" description="Acidic residues" evidence="2">
    <location>
        <begin position="40"/>
        <end position="49"/>
    </location>
</feature>
<feature type="compositionally biased region" description="Basic and acidic residues" evidence="2">
    <location>
        <begin position="116"/>
        <end position="163"/>
    </location>
</feature>
<dbReference type="Proteomes" id="UP001208570">
    <property type="component" value="Unassembled WGS sequence"/>
</dbReference>
<proteinExistence type="predicted"/>
<evidence type="ECO:0000313" key="5">
    <source>
        <dbReference type="Proteomes" id="UP001208570"/>
    </source>
</evidence>
<evidence type="ECO:0000256" key="2">
    <source>
        <dbReference type="SAM" id="MobiDB-lite"/>
    </source>
</evidence>
<evidence type="ECO:0000256" key="1">
    <source>
        <dbReference type="SAM" id="Coils"/>
    </source>
</evidence>
<name>A0AAD9JGP2_9ANNE</name>
<protein>
    <recommendedName>
        <fullName evidence="3">Fas-binding factor 1 C-terminal domain-containing protein</fullName>
    </recommendedName>
</protein>
<organism evidence="4 5">
    <name type="scientific">Paralvinella palmiformis</name>
    <dbReference type="NCBI Taxonomy" id="53620"/>
    <lineage>
        <taxon>Eukaryota</taxon>
        <taxon>Metazoa</taxon>
        <taxon>Spiralia</taxon>
        <taxon>Lophotrochozoa</taxon>
        <taxon>Annelida</taxon>
        <taxon>Polychaeta</taxon>
        <taxon>Sedentaria</taxon>
        <taxon>Canalipalpata</taxon>
        <taxon>Terebellida</taxon>
        <taxon>Terebelliformia</taxon>
        <taxon>Alvinellidae</taxon>
        <taxon>Paralvinella</taxon>
    </lineage>
</organism>
<keyword evidence="1" id="KW-0175">Coiled coil</keyword>
<dbReference type="EMBL" id="JAODUP010000317">
    <property type="protein sequence ID" value="KAK2152809.1"/>
    <property type="molecule type" value="Genomic_DNA"/>
</dbReference>
<dbReference type="GO" id="GO:0090162">
    <property type="term" value="P:establishment of epithelial cell polarity"/>
    <property type="evidence" value="ECO:0007669"/>
    <property type="project" value="InterPro"/>
</dbReference>